<name>A0A350HBV2_UNCW3</name>
<evidence type="ECO:0000256" key="3">
    <source>
        <dbReference type="ARBA" id="ARBA00022884"/>
    </source>
</evidence>
<organism evidence="9 10">
    <name type="scientific">candidate division WOR-3 bacterium</name>
    <dbReference type="NCBI Taxonomy" id="2052148"/>
    <lineage>
        <taxon>Bacteria</taxon>
        <taxon>Bacteria division WOR-3</taxon>
    </lineage>
</organism>
<feature type="region of interest" description="Disordered" evidence="8">
    <location>
        <begin position="1"/>
        <end position="30"/>
    </location>
</feature>
<dbReference type="InterPro" id="IPR036510">
    <property type="entry name" value="Ribosomal_bS20_sf"/>
</dbReference>
<dbReference type="PANTHER" id="PTHR33398:SF1">
    <property type="entry name" value="SMALL RIBOSOMAL SUBUNIT PROTEIN BS20C"/>
    <property type="match status" value="1"/>
</dbReference>
<accession>A0A350HBV2</accession>
<keyword evidence="5 7" id="KW-0687">Ribonucleoprotein</keyword>
<dbReference type="GO" id="GO:0003735">
    <property type="term" value="F:structural constituent of ribosome"/>
    <property type="evidence" value="ECO:0007669"/>
    <property type="project" value="InterPro"/>
</dbReference>
<evidence type="ECO:0000256" key="1">
    <source>
        <dbReference type="ARBA" id="ARBA00007634"/>
    </source>
</evidence>
<evidence type="ECO:0000256" key="2">
    <source>
        <dbReference type="ARBA" id="ARBA00022730"/>
    </source>
</evidence>
<dbReference type="Pfam" id="PF01649">
    <property type="entry name" value="Ribosomal_S20p"/>
    <property type="match status" value="1"/>
</dbReference>
<reference evidence="9 10" key="1">
    <citation type="journal article" date="2018" name="Nat. Biotechnol.">
        <title>A standardized bacterial taxonomy based on genome phylogeny substantially revises the tree of life.</title>
        <authorList>
            <person name="Parks D.H."/>
            <person name="Chuvochina M."/>
            <person name="Waite D.W."/>
            <person name="Rinke C."/>
            <person name="Skarshewski A."/>
            <person name="Chaumeil P.A."/>
            <person name="Hugenholtz P."/>
        </authorList>
    </citation>
    <scope>NUCLEOTIDE SEQUENCE [LARGE SCALE GENOMIC DNA]</scope>
    <source>
        <strain evidence="9">UBA9956</strain>
    </source>
</reference>
<feature type="compositionally biased region" description="Basic residues" evidence="8">
    <location>
        <begin position="1"/>
        <end position="10"/>
    </location>
</feature>
<sequence>MPKSKAHQKSARQNVERKDRNRIQKSKIKSVMKRATKAVTEEEKIKIINEGYKIIDQAAAKKVIKKNKAANKKSQLTKIVKTAN</sequence>
<dbReference type="GO" id="GO:0070181">
    <property type="term" value="F:small ribosomal subunit rRNA binding"/>
    <property type="evidence" value="ECO:0007669"/>
    <property type="project" value="TreeGrafter"/>
</dbReference>
<evidence type="ECO:0000313" key="10">
    <source>
        <dbReference type="Proteomes" id="UP000264062"/>
    </source>
</evidence>
<protein>
    <recommendedName>
        <fullName evidence="6 7">Small ribosomal subunit protein bS20</fullName>
    </recommendedName>
</protein>
<evidence type="ECO:0000256" key="5">
    <source>
        <dbReference type="ARBA" id="ARBA00023274"/>
    </source>
</evidence>
<keyword evidence="3 7" id="KW-0694">RNA-binding</keyword>
<dbReference type="GO" id="GO:0006412">
    <property type="term" value="P:translation"/>
    <property type="evidence" value="ECO:0007669"/>
    <property type="project" value="UniProtKB-UniRule"/>
</dbReference>
<evidence type="ECO:0000313" key="9">
    <source>
        <dbReference type="EMBL" id="HAV93018.1"/>
    </source>
</evidence>
<keyword evidence="2 7" id="KW-0699">rRNA-binding</keyword>
<dbReference type="InterPro" id="IPR002583">
    <property type="entry name" value="Ribosomal_bS20"/>
</dbReference>
<evidence type="ECO:0000256" key="8">
    <source>
        <dbReference type="SAM" id="MobiDB-lite"/>
    </source>
</evidence>
<dbReference type="GO" id="GO:0015935">
    <property type="term" value="C:small ribosomal subunit"/>
    <property type="evidence" value="ECO:0007669"/>
    <property type="project" value="TreeGrafter"/>
</dbReference>
<dbReference type="EMBL" id="DMZY01000222">
    <property type="protein sequence ID" value="HAV93018.1"/>
    <property type="molecule type" value="Genomic_DNA"/>
</dbReference>
<evidence type="ECO:0000256" key="6">
    <source>
        <dbReference type="ARBA" id="ARBA00035136"/>
    </source>
</evidence>
<dbReference type="Proteomes" id="UP000264062">
    <property type="component" value="Unassembled WGS sequence"/>
</dbReference>
<dbReference type="Gene3D" id="1.20.58.110">
    <property type="entry name" value="Ribosomal protein S20"/>
    <property type="match status" value="1"/>
</dbReference>
<dbReference type="PANTHER" id="PTHR33398">
    <property type="entry name" value="30S RIBOSOMAL PROTEIN S20"/>
    <property type="match status" value="1"/>
</dbReference>
<dbReference type="NCBIfam" id="TIGR00029">
    <property type="entry name" value="S20"/>
    <property type="match status" value="1"/>
</dbReference>
<dbReference type="HAMAP" id="MF_00500">
    <property type="entry name" value="Ribosomal_bS20"/>
    <property type="match status" value="1"/>
</dbReference>
<comment type="caution">
    <text evidence="9">The sequence shown here is derived from an EMBL/GenBank/DDBJ whole genome shotgun (WGS) entry which is preliminary data.</text>
</comment>
<keyword evidence="4 7" id="KW-0689">Ribosomal protein</keyword>
<evidence type="ECO:0000256" key="4">
    <source>
        <dbReference type="ARBA" id="ARBA00022980"/>
    </source>
</evidence>
<comment type="similarity">
    <text evidence="1 7">Belongs to the bacterial ribosomal protein bS20 family.</text>
</comment>
<dbReference type="SUPFAM" id="SSF46992">
    <property type="entry name" value="Ribosomal protein S20"/>
    <property type="match status" value="1"/>
</dbReference>
<gene>
    <name evidence="7 9" type="primary">rpsT</name>
    <name evidence="9" type="ORF">DCW38_07570</name>
</gene>
<evidence type="ECO:0000256" key="7">
    <source>
        <dbReference type="HAMAP-Rule" id="MF_00500"/>
    </source>
</evidence>
<proteinExistence type="inferred from homology"/>
<comment type="function">
    <text evidence="7">Binds directly to 16S ribosomal RNA.</text>
</comment>
<dbReference type="AlphaFoldDB" id="A0A350HBV2"/>